<dbReference type="PANTHER" id="PTHR34220:SF11">
    <property type="entry name" value="SENSOR PROTEIN KINASE HPTS"/>
    <property type="match status" value="1"/>
</dbReference>
<evidence type="ECO:0000256" key="10">
    <source>
        <dbReference type="ARBA" id="ARBA00023012"/>
    </source>
</evidence>
<evidence type="ECO:0000256" key="7">
    <source>
        <dbReference type="ARBA" id="ARBA00022777"/>
    </source>
</evidence>
<dbReference type="SUPFAM" id="SSF55874">
    <property type="entry name" value="ATPase domain of HSP90 chaperone/DNA topoisomerase II/histidine kinase"/>
    <property type="match status" value="1"/>
</dbReference>
<keyword evidence="4" id="KW-0808">Transferase</keyword>
<evidence type="ECO:0000256" key="4">
    <source>
        <dbReference type="ARBA" id="ARBA00022679"/>
    </source>
</evidence>
<evidence type="ECO:0000256" key="3">
    <source>
        <dbReference type="ARBA" id="ARBA00022553"/>
    </source>
</evidence>
<dbReference type="SUPFAM" id="SSF158472">
    <property type="entry name" value="HAMP domain-like"/>
    <property type="match status" value="1"/>
</dbReference>
<gene>
    <name evidence="14" type="ORF">H8S17_02220</name>
</gene>
<protein>
    <submittedName>
        <fullName evidence="14">Histidine kinase</fullName>
    </submittedName>
</protein>
<keyword evidence="5 12" id="KW-0812">Transmembrane</keyword>
<accession>A0A923RSR1</accession>
<dbReference type="GO" id="GO:0000155">
    <property type="term" value="F:phosphorelay sensor kinase activity"/>
    <property type="evidence" value="ECO:0007669"/>
    <property type="project" value="InterPro"/>
</dbReference>
<dbReference type="GO" id="GO:0005886">
    <property type="term" value="C:plasma membrane"/>
    <property type="evidence" value="ECO:0007669"/>
    <property type="project" value="UniProtKB-SubCell"/>
</dbReference>
<keyword evidence="8" id="KW-0067">ATP-binding</keyword>
<dbReference type="InterPro" id="IPR003660">
    <property type="entry name" value="HAMP_dom"/>
</dbReference>
<keyword evidence="11 12" id="KW-0472">Membrane</keyword>
<organism evidence="14 15">
    <name type="scientific">Roseburia zhanii</name>
    <dbReference type="NCBI Taxonomy" id="2763064"/>
    <lineage>
        <taxon>Bacteria</taxon>
        <taxon>Bacillati</taxon>
        <taxon>Bacillota</taxon>
        <taxon>Clostridia</taxon>
        <taxon>Lachnospirales</taxon>
        <taxon>Lachnospiraceae</taxon>
        <taxon>Roseburia</taxon>
    </lineage>
</organism>
<evidence type="ECO:0000313" key="14">
    <source>
        <dbReference type="EMBL" id="MBC5713035.1"/>
    </source>
</evidence>
<dbReference type="Pfam" id="PF02518">
    <property type="entry name" value="HATPase_c"/>
    <property type="match status" value="1"/>
</dbReference>
<dbReference type="Proteomes" id="UP000606720">
    <property type="component" value="Unassembled WGS sequence"/>
</dbReference>
<evidence type="ECO:0000313" key="15">
    <source>
        <dbReference type="Proteomes" id="UP000606720"/>
    </source>
</evidence>
<evidence type="ECO:0000256" key="6">
    <source>
        <dbReference type="ARBA" id="ARBA00022741"/>
    </source>
</evidence>
<dbReference type="InterPro" id="IPR050640">
    <property type="entry name" value="Bact_2-comp_sensor_kinase"/>
</dbReference>
<dbReference type="InterPro" id="IPR010559">
    <property type="entry name" value="Sig_transdc_His_kin_internal"/>
</dbReference>
<dbReference type="AlphaFoldDB" id="A0A923RSR1"/>
<dbReference type="RefSeq" id="WP_186866042.1">
    <property type="nucleotide sequence ID" value="NZ_JACOPH010000001.1"/>
</dbReference>
<dbReference type="Pfam" id="PF06580">
    <property type="entry name" value="His_kinase"/>
    <property type="match status" value="1"/>
</dbReference>
<evidence type="ECO:0000256" key="11">
    <source>
        <dbReference type="ARBA" id="ARBA00023136"/>
    </source>
</evidence>
<feature type="transmembrane region" description="Helical" evidence="12">
    <location>
        <begin position="299"/>
        <end position="323"/>
    </location>
</feature>
<dbReference type="Gene3D" id="3.30.565.10">
    <property type="entry name" value="Histidine kinase-like ATPase, C-terminal domain"/>
    <property type="match status" value="1"/>
</dbReference>
<dbReference type="Pfam" id="PF00672">
    <property type="entry name" value="HAMP"/>
    <property type="match status" value="1"/>
</dbReference>
<keyword evidence="2" id="KW-1003">Cell membrane</keyword>
<evidence type="ECO:0000256" key="5">
    <source>
        <dbReference type="ARBA" id="ARBA00022692"/>
    </source>
</evidence>
<keyword evidence="15" id="KW-1185">Reference proteome</keyword>
<keyword evidence="9 12" id="KW-1133">Transmembrane helix</keyword>
<keyword evidence="3" id="KW-0597">Phosphoprotein</keyword>
<feature type="domain" description="HAMP" evidence="13">
    <location>
        <begin position="324"/>
        <end position="376"/>
    </location>
</feature>
<name>A0A923RSR1_9FIRM</name>
<dbReference type="EMBL" id="JACOPH010000001">
    <property type="protein sequence ID" value="MBC5713035.1"/>
    <property type="molecule type" value="Genomic_DNA"/>
</dbReference>
<dbReference type="Gene3D" id="6.10.340.10">
    <property type="match status" value="1"/>
</dbReference>
<dbReference type="GO" id="GO:0005524">
    <property type="term" value="F:ATP binding"/>
    <property type="evidence" value="ECO:0007669"/>
    <property type="project" value="UniProtKB-KW"/>
</dbReference>
<evidence type="ECO:0000256" key="9">
    <source>
        <dbReference type="ARBA" id="ARBA00022989"/>
    </source>
</evidence>
<dbReference type="InterPro" id="IPR036890">
    <property type="entry name" value="HATPase_C_sf"/>
</dbReference>
<evidence type="ECO:0000256" key="2">
    <source>
        <dbReference type="ARBA" id="ARBA00022475"/>
    </source>
</evidence>
<dbReference type="PROSITE" id="PS50885">
    <property type="entry name" value="HAMP"/>
    <property type="match status" value="1"/>
</dbReference>
<dbReference type="PANTHER" id="PTHR34220">
    <property type="entry name" value="SENSOR HISTIDINE KINASE YPDA"/>
    <property type="match status" value="1"/>
</dbReference>
<dbReference type="CDD" id="cd06225">
    <property type="entry name" value="HAMP"/>
    <property type="match status" value="1"/>
</dbReference>
<dbReference type="SMART" id="SM00387">
    <property type="entry name" value="HATPase_c"/>
    <property type="match status" value="1"/>
</dbReference>
<keyword evidence="7 14" id="KW-0418">Kinase</keyword>
<keyword evidence="10" id="KW-0902">Two-component regulatory system</keyword>
<evidence type="ECO:0000256" key="12">
    <source>
        <dbReference type="SAM" id="Phobius"/>
    </source>
</evidence>
<proteinExistence type="predicted"/>
<keyword evidence="6" id="KW-0547">Nucleotide-binding</keyword>
<sequence length="589" mass="68306">MKRTWRMHTKILLLCLGVTFSALILQMILFELSSSKMIYKQAKNESFHSLENMQEDVFDLIKRIEKVLIESYNEREFMHDLKEKTDIEVLREKYPREAYNLATSHFETTDGVVALYLYNMENEIISTYRRAVTPKHNYPLDIYETDKDYHADVVKEYVASERTDMMISSYYNTAREKEILRFVLKFYSNGNSRNTIGYVVCDVDSKTLLEIMKKYCSSEDMYLWFQPMGDRPAVSYGTIDANEKAVLEEFQKSISAGRQGDKKTIESGSRVFFQVEQDKYNFGAYSLMPQEMFYENQKILASNLALILIAMFAAAMAVAYFVTKTLTRPLEEMTDTAKKIKEGDTRLRMKVLKEDEIGILGQNFNEMLDTIEELIGREYKTKLLLNKAEYNALQAQINPHFLYNTLDTMGSIAQMQNCRQVEALCQSLSNIFRYSLDMKHPLSTIAKEMTHLKNYIYVMDVRMQDHVNYVFDIAEEVLKAEIPRLSIQPLAENALNHGLRNSRREKCICIRAKAIGEEMEITVEDNGVGMPEEKVKSLLETESVRSIGIYNIHMRMKMLYGEEYGIKISSKEGEGTCVTLKIPQNVKEE</sequence>
<evidence type="ECO:0000259" key="13">
    <source>
        <dbReference type="PROSITE" id="PS50885"/>
    </source>
</evidence>
<dbReference type="InterPro" id="IPR003594">
    <property type="entry name" value="HATPase_dom"/>
</dbReference>
<comment type="caution">
    <text evidence="14">The sequence shown here is derived from an EMBL/GenBank/DDBJ whole genome shotgun (WGS) entry which is preliminary data.</text>
</comment>
<dbReference type="SMART" id="SM00304">
    <property type="entry name" value="HAMP"/>
    <property type="match status" value="1"/>
</dbReference>
<reference evidence="14" key="1">
    <citation type="submission" date="2020-08" db="EMBL/GenBank/DDBJ databases">
        <title>Genome public.</title>
        <authorList>
            <person name="Liu C."/>
            <person name="Sun Q."/>
        </authorList>
    </citation>
    <scope>NUCLEOTIDE SEQUENCE</scope>
    <source>
        <strain evidence="14">BX1005</strain>
    </source>
</reference>
<evidence type="ECO:0000256" key="1">
    <source>
        <dbReference type="ARBA" id="ARBA00004651"/>
    </source>
</evidence>
<evidence type="ECO:0000256" key="8">
    <source>
        <dbReference type="ARBA" id="ARBA00022840"/>
    </source>
</evidence>
<comment type="subcellular location">
    <subcellularLocation>
        <location evidence="1">Cell membrane</location>
        <topology evidence="1">Multi-pass membrane protein</topology>
    </subcellularLocation>
</comment>